<dbReference type="GeneID" id="1494723"/>
<keyword evidence="4" id="KW-0443">Lipid metabolism</keyword>
<evidence type="ECO:0000313" key="7">
    <source>
        <dbReference type="EMBL" id="AAG02839.1"/>
    </source>
</evidence>
<dbReference type="InterPro" id="IPR029058">
    <property type="entry name" value="AB_hydrolase_fold"/>
</dbReference>
<evidence type="ECO:0000256" key="4">
    <source>
        <dbReference type="ARBA" id="ARBA00023098"/>
    </source>
</evidence>
<dbReference type="PANTHER" id="PTHR31403">
    <property type="entry name" value="PHOSPHOLIPASE A1-IBETA2, CHLOROPLASTIC"/>
    <property type="match status" value="1"/>
</dbReference>
<dbReference type="GO" id="GO:0004620">
    <property type="term" value="F:phospholipase activity"/>
    <property type="evidence" value="ECO:0007669"/>
    <property type="project" value="UniProtKB-ARBA"/>
</dbReference>
<evidence type="ECO:0000313" key="8">
    <source>
        <dbReference type="Proteomes" id="UP000000872"/>
    </source>
</evidence>
<evidence type="ECO:0000256" key="2">
    <source>
        <dbReference type="ARBA" id="ARBA00022946"/>
    </source>
</evidence>
<feature type="domain" description="Fungal lipase-type" evidence="6">
    <location>
        <begin position="116"/>
        <end position="233"/>
    </location>
</feature>
<protein>
    <submittedName>
        <fullName evidence="7">AMV133</fullName>
    </submittedName>
</protein>
<proteinExistence type="predicted"/>
<keyword evidence="3" id="KW-0442">Lipid degradation</keyword>
<dbReference type="InterPro" id="IPR002921">
    <property type="entry name" value="Fungal_lipase-type"/>
</dbReference>
<name>Q9EMR6_AMEPV</name>
<dbReference type="EMBL" id="AF250284">
    <property type="protein sequence ID" value="AAG02839.1"/>
    <property type="molecule type" value="Genomic_DNA"/>
</dbReference>
<keyword evidence="8" id="KW-1185">Reference proteome</keyword>
<reference evidence="7 8" key="1">
    <citation type="journal article" date="2000" name="Virology">
        <title>Complete genomic sequence of the Amsacta moorei entomopoxvirus: analysis and comparison with other poxviruses.</title>
        <authorList>
            <person name="Bawden A.L."/>
            <person name="Glassberg K.J."/>
            <person name="Diggans J."/>
            <person name="Shaw R."/>
            <person name="Farmerie W."/>
            <person name="Moyer R.W."/>
        </authorList>
    </citation>
    <scope>NUCLEOTIDE SEQUENCE [LARGE SCALE GENOMIC DNA]</scope>
</reference>
<dbReference type="GO" id="GO:0016042">
    <property type="term" value="P:lipid catabolic process"/>
    <property type="evidence" value="ECO:0007669"/>
    <property type="project" value="UniProtKB-KW"/>
</dbReference>
<dbReference type="Proteomes" id="UP000000872">
    <property type="component" value="Segment"/>
</dbReference>
<dbReference type="ESTHER" id="amepv-AMV133">
    <property type="family name" value="Lipase_3"/>
</dbReference>
<keyword evidence="1" id="KW-0378">Hydrolase</keyword>
<keyword evidence="2" id="KW-0809">Transit peptide</keyword>
<evidence type="ECO:0000256" key="1">
    <source>
        <dbReference type="ARBA" id="ARBA00022801"/>
    </source>
</evidence>
<organism evidence="7 8">
    <name type="scientific">Amsacta moorei entomopoxvirus</name>
    <name type="common">AmEPV</name>
    <dbReference type="NCBI Taxonomy" id="28321"/>
    <lineage>
        <taxon>Viruses</taxon>
        <taxon>Varidnaviria</taxon>
        <taxon>Bamfordvirae</taxon>
        <taxon>Nucleocytoviricota</taxon>
        <taxon>Pokkesviricetes</taxon>
        <taxon>Chitovirales</taxon>
        <taxon>Poxviridae</taxon>
        <taxon>Entomopoxvirinae</taxon>
        <taxon>Betaentomopoxvirus</taxon>
    </lineage>
</organism>
<dbReference type="RefSeq" id="NP_064915.1">
    <property type="nucleotide sequence ID" value="NC_002520.1"/>
</dbReference>
<keyword evidence="5" id="KW-0472">Membrane</keyword>
<dbReference type="Pfam" id="PF01764">
    <property type="entry name" value="Lipase_3"/>
    <property type="match status" value="1"/>
</dbReference>
<dbReference type="SUPFAM" id="SSF53474">
    <property type="entry name" value="alpha/beta-Hydrolases"/>
    <property type="match status" value="1"/>
</dbReference>
<gene>
    <name evidence="7" type="primary">AMV133</name>
</gene>
<accession>Q9EMR6</accession>
<dbReference type="Gene3D" id="3.40.50.1820">
    <property type="entry name" value="alpha/beta hydrolase"/>
    <property type="match status" value="1"/>
</dbReference>
<evidence type="ECO:0000259" key="6">
    <source>
        <dbReference type="Pfam" id="PF01764"/>
    </source>
</evidence>
<keyword evidence="5" id="KW-0812">Transmembrane</keyword>
<keyword evidence="5" id="KW-1133">Transmembrane helix</keyword>
<evidence type="ECO:0000256" key="3">
    <source>
        <dbReference type="ARBA" id="ARBA00022963"/>
    </source>
</evidence>
<evidence type="ECO:0000256" key="5">
    <source>
        <dbReference type="SAM" id="Phobius"/>
    </source>
</evidence>
<dbReference type="OrthoDB" id="13078at10239"/>
<organismHost>
    <name type="scientific">Amsacta</name>
    <dbReference type="NCBI Taxonomy" id="340055"/>
</organismHost>
<feature type="transmembrane region" description="Helical" evidence="5">
    <location>
        <begin position="6"/>
        <end position="28"/>
    </location>
</feature>
<dbReference type="KEGG" id="vg:1494723"/>
<sequence length="287" mass="34119">MTIFEILIWIIVLLAFMFIIFLYVVLYIKRRIYEILNENIPIEINIDNVNYPSELYTDKFNPNVLKYLIKILLDFNTEITNNIIIHSIDYMKIYYISYNKKKIIKLILDRYNNLWIVIRGTLTYNEFEHDLRISQVKIDNCDMKCHKGFCEIYSKIQKPLLNLLMTLSPNKIFALGHSLGGGILSIAAYDIFNILNKKEIILYTTGTPRVCNKDFYNNCNKYNIHKVENLSDVYINAIPSVLPFYDNTVYYKIGKIWYFDVNYGNIILNHKLEIYFNNIDNLKYLEI</sequence>
<dbReference type="PANTHER" id="PTHR31403:SF7">
    <property type="entry name" value="PHOSPHOLIPASE A1-IGAMMA3, CHLOROPLASTIC"/>
    <property type="match status" value="1"/>
</dbReference>